<dbReference type="AlphaFoldDB" id="A0A835CPX6"/>
<sequence>MAKFLALLVIALVYVIVNVQSQATSKKPVIGQSFDEITVSSDLHVKKRTKQHRQDKKLTNVPTGTTGSSGKTTEIASRLVSISDGSTFVLDKKRQRRETTKKRYIFHIYN</sequence>
<comment type="caution">
    <text evidence="3">The sequence shown here is derived from an EMBL/GenBank/DDBJ whole genome shotgun (WGS) entry which is preliminary data.</text>
</comment>
<feature type="chain" id="PRO_5032383005" evidence="2">
    <location>
        <begin position="22"/>
        <end position="110"/>
    </location>
</feature>
<gene>
    <name evidence="3" type="ORF">HCN44_010498</name>
</gene>
<dbReference type="Proteomes" id="UP000639338">
    <property type="component" value="Unassembled WGS sequence"/>
</dbReference>
<organism evidence="3 4">
    <name type="scientific">Aphidius gifuensis</name>
    <name type="common">Parasitoid wasp</name>
    <dbReference type="NCBI Taxonomy" id="684658"/>
    <lineage>
        <taxon>Eukaryota</taxon>
        <taxon>Metazoa</taxon>
        <taxon>Ecdysozoa</taxon>
        <taxon>Arthropoda</taxon>
        <taxon>Hexapoda</taxon>
        <taxon>Insecta</taxon>
        <taxon>Pterygota</taxon>
        <taxon>Neoptera</taxon>
        <taxon>Endopterygota</taxon>
        <taxon>Hymenoptera</taxon>
        <taxon>Apocrita</taxon>
        <taxon>Ichneumonoidea</taxon>
        <taxon>Braconidae</taxon>
        <taxon>Aphidiinae</taxon>
        <taxon>Aphidius</taxon>
    </lineage>
</organism>
<feature type="region of interest" description="Disordered" evidence="1">
    <location>
        <begin position="46"/>
        <end position="71"/>
    </location>
</feature>
<dbReference type="EMBL" id="JACMRX010000004">
    <property type="protein sequence ID" value="KAF7991697.1"/>
    <property type="molecule type" value="Genomic_DNA"/>
</dbReference>
<evidence type="ECO:0000313" key="4">
    <source>
        <dbReference type="Proteomes" id="UP000639338"/>
    </source>
</evidence>
<name>A0A835CPX6_APHGI</name>
<evidence type="ECO:0000256" key="2">
    <source>
        <dbReference type="SAM" id="SignalP"/>
    </source>
</evidence>
<evidence type="ECO:0000313" key="3">
    <source>
        <dbReference type="EMBL" id="KAF7991697.1"/>
    </source>
</evidence>
<feature type="compositionally biased region" description="Basic residues" evidence="1">
    <location>
        <begin position="46"/>
        <end position="55"/>
    </location>
</feature>
<proteinExistence type="predicted"/>
<reference evidence="3 4" key="1">
    <citation type="submission" date="2020-08" db="EMBL/GenBank/DDBJ databases">
        <title>Aphidius gifuensis genome sequencing and assembly.</title>
        <authorList>
            <person name="Du Z."/>
        </authorList>
    </citation>
    <scope>NUCLEOTIDE SEQUENCE [LARGE SCALE GENOMIC DNA]</scope>
    <source>
        <strain evidence="3">YNYX2018</strain>
        <tissue evidence="3">Adults</tissue>
    </source>
</reference>
<feature type="signal peptide" evidence="2">
    <location>
        <begin position="1"/>
        <end position="21"/>
    </location>
</feature>
<keyword evidence="2" id="KW-0732">Signal</keyword>
<evidence type="ECO:0000256" key="1">
    <source>
        <dbReference type="SAM" id="MobiDB-lite"/>
    </source>
</evidence>
<keyword evidence="4" id="KW-1185">Reference proteome</keyword>
<protein>
    <submittedName>
        <fullName evidence="3">Uncharacterized protein</fullName>
    </submittedName>
</protein>
<dbReference type="OrthoDB" id="6629392at2759"/>
<accession>A0A835CPX6</accession>